<reference evidence="2" key="1">
    <citation type="submission" date="2015-02" db="EMBL/GenBank/DDBJ databases">
        <title>A transcriptome of Wollemia nobilis - a relic of Gondwana.</title>
        <authorList>
            <person name="Chia J.Y."/>
            <person name="Leong Y.S."/>
            <person name="Abdul Karim S."/>
            <person name="Wan Azmi N."/>
            <person name="Hercus R."/>
            <person name="Croft L."/>
        </authorList>
    </citation>
    <scope>NUCLEOTIDE SEQUENCE</scope>
    <source>
        <strain evidence="2">MaeBrown</strain>
        <tissue evidence="2">Leaf</tissue>
    </source>
</reference>
<feature type="transmembrane region" description="Helical" evidence="1">
    <location>
        <begin position="181"/>
        <end position="207"/>
    </location>
</feature>
<protein>
    <submittedName>
        <fullName evidence="2">TSA: Wollemia nobilis Ref_Wollemi_Transcript_1583_1006 transcribed RNA sequence</fullName>
    </submittedName>
</protein>
<proteinExistence type="predicted"/>
<organism evidence="2">
    <name type="scientific">Wollemia nobilis</name>
    <dbReference type="NCBI Taxonomy" id="56998"/>
    <lineage>
        <taxon>Eukaryota</taxon>
        <taxon>Viridiplantae</taxon>
        <taxon>Streptophyta</taxon>
        <taxon>Embryophyta</taxon>
        <taxon>Tracheophyta</taxon>
        <taxon>Spermatophyta</taxon>
        <taxon>Pinopsida</taxon>
        <taxon>Pinidae</taxon>
        <taxon>Conifers II</taxon>
        <taxon>Araucariales</taxon>
        <taxon>Araucariaceae</taxon>
        <taxon>Wollemia</taxon>
    </lineage>
</organism>
<keyword evidence="1" id="KW-0812">Transmembrane</keyword>
<sequence length="214" mass="22707">MATASAVTTQYWAAFTRRGGLTLTPSFSTCACVHGGRKIYLSNSLSVQQYSKRRGPLLILAMAPKKKVNTYDDNWEKRWFGAGYFLEGGESVDVDIVKKLEKKKVLSGVEKSGLLSKAEEFGFTLSSIEEMGLLSKAEELGLLSLAEKVASTSPAAIASVSLPLVVAAIATIVLVPDDTQALVIAQTVVATIFAAGAVGLFVTSIVLSSLQEAE</sequence>
<accession>A0A0C9RZ04</accession>
<dbReference type="EMBL" id="GCHU01001568">
    <property type="protein sequence ID" value="JAG89404.1"/>
    <property type="molecule type" value="Transcribed_RNA"/>
</dbReference>
<feature type="transmembrane region" description="Helical" evidence="1">
    <location>
        <begin position="155"/>
        <end position="175"/>
    </location>
</feature>
<evidence type="ECO:0000313" key="2">
    <source>
        <dbReference type="EMBL" id="JAG89404.1"/>
    </source>
</evidence>
<dbReference type="Pfam" id="PF06549">
    <property type="entry name" value="DUF1118"/>
    <property type="match status" value="1"/>
</dbReference>
<keyword evidence="1" id="KW-0472">Membrane</keyword>
<dbReference type="InterPro" id="IPR009500">
    <property type="entry name" value="DUF1118"/>
</dbReference>
<name>A0A0C9RZ04_9CONI</name>
<dbReference type="AlphaFoldDB" id="A0A0C9RZ04"/>
<evidence type="ECO:0000256" key="1">
    <source>
        <dbReference type="SAM" id="Phobius"/>
    </source>
</evidence>
<keyword evidence="1" id="KW-1133">Transmembrane helix</keyword>